<name>A0ABS5I0R1_9GAMM</name>
<comment type="caution">
    <text evidence="2">The sequence shown here is derived from an EMBL/GenBank/DDBJ whole genome shotgun (WGS) entry which is preliminary data.</text>
</comment>
<sequence>MKKVDLSNISVSTGKRFFASAMLWWVIACASMLFVPTHVLANLAIDQFVAQHSHFIGLGLLIGVAFFLSQLFSFFADESIQYLKAKKMKEVIESKVKLLDPSERALLREFFLQSSTILTLPQNELAVKTLVETNIIEKLGNDRHYAIQGPTADYKISMQARVFLNREVLRLPSGTPSEDELNHLMKARPTFVNGIVQTRKQPV</sequence>
<organism evidence="2 3">
    <name type="scientific">Shewanella intestini</name>
    <dbReference type="NCBI Taxonomy" id="2017544"/>
    <lineage>
        <taxon>Bacteria</taxon>
        <taxon>Pseudomonadati</taxon>
        <taxon>Pseudomonadota</taxon>
        <taxon>Gammaproteobacteria</taxon>
        <taxon>Alteromonadales</taxon>
        <taxon>Shewanellaceae</taxon>
        <taxon>Shewanella</taxon>
    </lineage>
</organism>
<evidence type="ECO:0008006" key="4">
    <source>
        <dbReference type="Google" id="ProtNLM"/>
    </source>
</evidence>
<dbReference type="Proteomes" id="UP000811844">
    <property type="component" value="Unassembled WGS sequence"/>
</dbReference>
<dbReference type="EMBL" id="JAAIKR010000004">
    <property type="protein sequence ID" value="MBR9727607.1"/>
    <property type="molecule type" value="Genomic_DNA"/>
</dbReference>
<dbReference type="RefSeq" id="WP_153661803.1">
    <property type="nucleotide sequence ID" value="NZ_JAAIKR010000004.1"/>
</dbReference>
<dbReference type="PROSITE" id="PS51257">
    <property type="entry name" value="PROKAR_LIPOPROTEIN"/>
    <property type="match status" value="1"/>
</dbReference>
<keyword evidence="1" id="KW-0812">Transmembrane</keyword>
<feature type="transmembrane region" description="Helical" evidence="1">
    <location>
        <begin position="55"/>
        <end position="76"/>
    </location>
</feature>
<keyword evidence="1" id="KW-1133">Transmembrane helix</keyword>
<reference evidence="2 3" key="1">
    <citation type="submission" date="2020-02" db="EMBL/GenBank/DDBJ databases">
        <title>Shewanella WXL01 sp. nov., a marine bacterium isolated from green algae in Luhuitou Fringing Reef (Northern South China Sea).</title>
        <authorList>
            <person name="Wang X."/>
        </authorList>
    </citation>
    <scope>NUCLEOTIDE SEQUENCE [LARGE SCALE GENOMIC DNA]</scope>
    <source>
        <strain evidence="2 3">MCCC 1A01895</strain>
    </source>
</reference>
<proteinExistence type="predicted"/>
<keyword evidence="3" id="KW-1185">Reference proteome</keyword>
<evidence type="ECO:0000313" key="2">
    <source>
        <dbReference type="EMBL" id="MBR9727607.1"/>
    </source>
</evidence>
<evidence type="ECO:0000313" key="3">
    <source>
        <dbReference type="Proteomes" id="UP000811844"/>
    </source>
</evidence>
<dbReference type="InterPro" id="IPR025982">
    <property type="entry name" value="SieB"/>
</dbReference>
<keyword evidence="1" id="KW-0472">Membrane</keyword>
<feature type="transmembrane region" description="Helical" evidence="1">
    <location>
        <begin position="21"/>
        <end position="43"/>
    </location>
</feature>
<evidence type="ECO:0000256" key="1">
    <source>
        <dbReference type="SAM" id="Phobius"/>
    </source>
</evidence>
<dbReference type="Pfam" id="PF14163">
    <property type="entry name" value="SieB"/>
    <property type="match status" value="1"/>
</dbReference>
<accession>A0ABS5I0R1</accession>
<protein>
    <recommendedName>
        <fullName evidence="4">Superinfection exclusion protein B</fullName>
    </recommendedName>
</protein>
<gene>
    <name evidence="2" type="ORF">G3R48_06355</name>
</gene>